<name>A0A2P8FVZ7_9BACT</name>
<dbReference type="AlphaFoldDB" id="A0A2P8FVZ7"/>
<dbReference type="EMBL" id="PYGK01000012">
    <property type="protein sequence ID" value="PSL25886.1"/>
    <property type="molecule type" value="Genomic_DNA"/>
</dbReference>
<evidence type="ECO:0000313" key="2">
    <source>
        <dbReference type="Proteomes" id="UP000240978"/>
    </source>
</evidence>
<evidence type="ECO:0000313" key="1">
    <source>
        <dbReference type="EMBL" id="PSL25886.1"/>
    </source>
</evidence>
<gene>
    <name evidence="1" type="ORF">CLV42_11291</name>
</gene>
<keyword evidence="2" id="KW-1185">Reference proteome</keyword>
<evidence type="ECO:0008006" key="3">
    <source>
        <dbReference type="Google" id="ProtNLM"/>
    </source>
</evidence>
<dbReference type="RefSeq" id="WP_106604510.1">
    <property type="nucleotide sequence ID" value="NZ_PYGK01000012.1"/>
</dbReference>
<reference evidence="1 2" key="1">
    <citation type="submission" date="2018-03" db="EMBL/GenBank/DDBJ databases">
        <title>Genomic Encyclopedia of Archaeal and Bacterial Type Strains, Phase II (KMG-II): from individual species to whole genera.</title>
        <authorList>
            <person name="Goeker M."/>
        </authorList>
    </citation>
    <scope>NUCLEOTIDE SEQUENCE [LARGE SCALE GENOMIC DNA]</scope>
    <source>
        <strain evidence="1 2">DSM 18107</strain>
    </source>
</reference>
<organism evidence="1 2">
    <name type="scientific">Chitinophaga ginsengisoli</name>
    <dbReference type="NCBI Taxonomy" id="363837"/>
    <lineage>
        <taxon>Bacteria</taxon>
        <taxon>Pseudomonadati</taxon>
        <taxon>Bacteroidota</taxon>
        <taxon>Chitinophagia</taxon>
        <taxon>Chitinophagales</taxon>
        <taxon>Chitinophagaceae</taxon>
        <taxon>Chitinophaga</taxon>
    </lineage>
</organism>
<dbReference type="OrthoDB" id="5570877at2"/>
<accession>A0A2P8FVZ7</accession>
<protein>
    <recommendedName>
        <fullName evidence="3">N-acetyltransferase domain-containing protein</fullName>
    </recommendedName>
</protein>
<dbReference type="Proteomes" id="UP000240978">
    <property type="component" value="Unassembled WGS sequence"/>
</dbReference>
<proteinExistence type="predicted"/>
<sequence>MTPNELHYFRIATVDDRQALRTFLAEQWNPEHIYLKSDPFFDYDFRYEDNLNFLLAINQDGQIDGILGFILYGQEYKNSDVFTVLWKARPKNGDPMLGMTLLEKLISGFGFRIVSTVGANAKTLPLYEFMGYKTGQLQHYFILNDQLTAFTICSNTQKVKADNTSIPDAGKQLVAFESYNKLTAYFNPEKYKERIPYKSPQYIDKRYFNHPIYVYKVLGIADVRGEVNSILVTREVAQNGAKVLRVVDFIGNEADLAGLGTSLKALLYGNGYEYIDFLQYGIDHDTMKAAGFQLRDDYEDLIIPNYFEPFSQTNIKINFFTTASEPYYIFKADGDQDRPSRINA</sequence>
<comment type="caution">
    <text evidence="1">The sequence shown here is derived from an EMBL/GenBank/DDBJ whole genome shotgun (WGS) entry which is preliminary data.</text>
</comment>